<evidence type="ECO:0000313" key="5">
    <source>
        <dbReference type="Proteomes" id="UP001234787"/>
    </source>
</evidence>
<evidence type="ECO:0000313" key="1">
    <source>
        <dbReference type="EMBL" id="GLJ57843.1"/>
    </source>
</evidence>
<sequence length="92" mass="10586">MTINYGRPRVLCQCLNSIFNAFQSIHRWKFKGNGYHSDVIKEGIWSVGCEYAVMVGVGVEESEEESMGDELPKLHHRINVTLKRKRDEKSVC</sequence>
<evidence type="ECO:0000313" key="4">
    <source>
        <dbReference type="EMBL" id="GLJ58126.1"/>
    </source>
</evidence>
<protein>
    <submittedName>
        <fullName evidence="1">Uncharacterized protein</fullName>
    </submittedName>
</protein>
<keyword evidence="5" id="KW-1185">Reference proteome</keyword>
<organism evidence="1 5">
    <name type="scientific">Cryptomeria japonica</name>
    <name type="common">Japanese cedar</name>
    <name type="synonym">Cupressus japonica</name>
    <dbReference type="NCBI Taxonomy" id="3369"/>
    <lineage>
        <taxon>Eukaryota</taxon>
        <taxon>Viridiplantae</taxon>
        <taxon>Streptophyta</taxon>
        <taxon>Embryophyta</taxon>
        <taxon>Tracheophyta</taxon>
        <taxon>Spermatophyta</taxon>
        <taxon>Pinopsida</taxon>
        <taxon>Pinidae</taxon>
        <taxon>Conifers II</taxon>
        <taxon>Cupressales</taxon>
        <taxon>Cupressaceae</taxon>
        <taxon>Cryptomeria</taxon>
    </lineage>
</organism>
<proteinExistence type="predicted"/>
<name>A0AAD3NRM0_CRYJA</name>
<dbReference type="EMBL" id="BSEH01000201">
    <property type="protein sequence ID" value="GLJ57843.1"/>
    <property type="molecule type" value="Genomic_DNA"/>
</dbReference>
<dbReference type="EMBL" id="BSEH01000281">
    <property type="protein sequence ID" value="GLJ58115.1"/>
    <property type="molecule type" value="Genomic_DNA"/>
</dbReference>
<reference evidence="1" key="1">
    <citation type="submission" date="2022-12" db="EMBL/GenBank/DDBJ databases">
        <title>Chromosome-Level Genome Assembly of Japanese Cedar (Cryptomeriajaponica D. Don).</title>
        <authorList>
            <person name="Fujino T."/>
            <person name="Yamaguchi K."/>
            <person name="Yokoyama T."/>
            <person name="Hamanaka T."/>
            <person name="Harazono Y."/>
            <person name="Kamada H."/>
            <person name="Kobayashi W."/>
            <person name="Ujino-Ihara T."/>
            <person name="Uchiyama K."/>
            <person name="Matsumoto A."/>
            <person name="Izuno A."/>
            <person name="Tsumura Y."/>
            <person name="Toyoda A."/>
            <person name="Shigenobu S."/>
            <person name="Moriguchi Y."/>
            <person name="Ueno S."/>
            <person name="Kasahara M."/>
        </authorList>
    </citation>
    <scope>NUCLEOTIDE SEQUENCE</scope>
</reference>
<dbReference type="AlphaFoldDB" id="A0AAD3NRM0"/>
<gene>
    <name evidence="1" type="ORF">SUGI_1381120</name>
    <name evidence="2" type="ORF">SUGI_1381210</name>
    <name evidence="3" type="ORF">SUGI_1420890</name>
    <name evidence="4" type="ORF">SUGI_1421020</name>
</gene>
<evidence type="ECO:0000313" key="3">
    <source>
        <dbReference type="EMBL" id="GLJ58115.1"/>
    </source>
</evidence>
<dbReference type="EMBL" id="BSEH01000201">
    <property type="protein sequence ID" value="GLJ57850.1"/>
    <property type="molecule type" value="Genomic_DNA"/>
</dbReference>
<evidence type="ECO:0000313" key="2">
    <source>
        <dbReference type="EMBL" id="GLJ57850.1"/>
    </source>
</evidence>
<accession>A0AAD3NRM0</accession>
<dbReference type="Proteomes" id="UP001234787">
    <property type="component" value="Unassembled WGS sequence"/>
</dbReference>
<dbReference type="EMBL" id="BSEH01000281">
    <property type="protein sequence ID" value="GLJ58126.1"/>
    <property type="molecule type" value="Genomic_DNA"/>
</dbReference>
<comment type="caution">
    <text evidence="1">The sequence shown here is derived from an EMBL/GenBank/DDBJ whole genome shotgun (WGS) entry which is preliminary data.</text>
</comment>